<dbReference type="InterPro" id="IPR046110">
    <property type="entry name" value="DUF6047"/>
</dbReference>
<gene>
    <name evidence="1" type="ORF">DXD46_22125</name>
</gene>
<comment type="caution">
    <text evidence="1">The sequence shown here is derived from an EMBL/GenBank/DDBJ whole genome shotgun (WGS) entry which is preliminary data.</text>
</comment>
<sequence>MASIKDNMEQLEELFKQDGGGSLLIGYETGMDKPHAAISYQLYPVNPDQDGMTYQFLSLLHVGMETARISAFVPDTRLEIYRFPRMSDVPSISRDIPVKEYITGKLLPHIQRCGLKPVVSVNLRDAVFMRSVLKRSMEPGGQLRLTAAEIDRLVDFRRQQDEKARLYGYEPAYRLPLHIVETSRGILVFSDGPAGRKGLEEFYQHLADNYWWIHSEPGPVKQYDMHSVPASLTPLIDASCRKDPDTGKYVYEFTDSPVRADLPDERKLEPVFFTDMTPSAEGYRNLTEFSGCGVSGCNADIYRLLSLTRHFDRQLILDPAFSYRHQFLEFVERMDSFLRGNPDGDDMGKILDGMRGKAGRILKTDFDVRGHRTLERLLNDRSVPFLIGEHEADDTLRRALLEGRWIYFPGLSAKMPGLRYIHADKSCDRVMAYKNPPGLKPVYQVKDGKIVSYEAGAVKTDKVRAKRSGKRNGNNLKL</sequence>
<reference evidence="1 2" key="1">
    <citation type="submission" date="2018-08" db="EMBL/GenBank/DDBJ databases">
        <title>A genome reference for cultivated species of the human gut microbiota.</title>
        <authorList>
            <person name="Zou Y."/>
            <person name="Xue W."/>
            <person name="Luo G."/>
        </authorList>
    </citation>
    <scope>NUCLEOTIDE SEQUENCE [LARGE SCALE GENOMIC DNA]</scope>
    <source>
        <strain evidence="1 2">TM05-16</strain>
    </source>
</reference>
<protein>
    <submittedName>
        <fullName evidence="1">Uncharacterized protein</fullName>
    </submittedName>
</protein>
<proteinExistence type="predicted"/>
<accession>A0A3E4JEB0</accession>
<organism evidence="1 2">
    <name type="scientific">Phocaeicola vulgatus</name>
    <name type="common">Bacteroides vulgatus</name>
    <dbReference type="NCBI Taxonomy" id="821"/>
    <lineage>
        <taxon>Bacteria</taxon>
        <taxon>Pseudomonadati</taxon>
        <taxon>Bacteroidota</taxon>
        <taxon>Bacteroidia</taxon>
        <taxon>Bacteroidales</taxon>
        <taxon>Bacteroidaceae</taxon>
        <taxon>Phocaeicola</taxon>
    </lineage>
</organism>
<dbReference type="Pfam" id="PF19513">
    <property type="entry name" value="DUF6047"/>
    <property type="match status" value="1"/>
</dbReference>
<evidence type="ECO:0000313" key="1">
    <source>
        <dbReference type="EMBL" id="RGJ74163.1"/>
    </source>
</evidence>
<dbReference type="AlphaFoldDB" id="A0A3E4JEB0"/>
<dbReference type="EMBL" id="QSPP01000139">
    <property type="protein sequence ID" value="RGJ74163.1"/>
    <property type="molecule type" value="Genomic_DNA"/>
</dbReference>
<name>A0A3E4JEB0_PHOVU</name>
<dbReference type="RefSeq" id="WP_117700412.1">
    <property type="nucleotide sequence ID" value="NZ_QSPP01000139.1"/>
</dbReference>
<dbReference type="Proteomes" id="UP000260640">
    <property type="component" value="Unassembled WGS sequence"/>
</dbReference>
<evidence type="ECO:0000313" key="2">
    <source>
        <dbReference type="Proteomes" id="UP000260640"/>
    </source>
</evidence>